<reference evidence="1" key="1">
    <citation type="submission" date="2023-07" db="EMBL/GenBank/DDBJ databases">
        <title>draft genome sequence of fig (Ficus carica).</title>
        <authorList>
            <person name="Takahashi T."/>
            <person name="Nishimura K."/>
        </authorList>
    </citation>
    <scope>NUCLEOTIDE SEQUENCE</scope>
</reference>
<keyword evidence="2" id="KW-1185">Reference proteome</keyword>
<dbReference type="EMBL" id="BTGU01000113">
    <property type="protein sequence ID" value="GMN61546.1"/>
    <property type="molecule type" value="Genomic_DNA"/>
</dbReference>
<evidence type="ECO:0000313" key="1">
    <source>
        <dbReference type="EMBL" id="GMN61546.1"/>
    </source>
</evidence>
<dbReference type="Proteomes" id="UP001187192">
    <property type="component" value="Unassembled WGS sequence"/>
</dbReference>
<comment type="caution">
    <text evidence="1">The sequence shown here is derived from an EMBL/GenBank/DDBJ whole genome shotgun (WGS) entry which is preliminary data.</text>
</comment>
<gene>
    <name evidence="1" type="ORF">TIFTF001_030654</name>
</gene>
<dbReference type="AlphaFoldDB" id="A0AA88DUJ8"/>
<evidence type="ECO:0000313" key="2">
    <source>
        <dbReference type="Proteomes" id="UP001187192"/>
    </source>
</evidence>
<name>A0AA88DUJ8_FICCA</name>
<sequence length="189" mass="21462">MKFAEFTVHPTLDPSSKERQREYYLRMERHEDRSDDIIYGLEGDVILCSAADCDDRNDELRSSHNSLDPATILRDWQTHGPTPTFSTPVGPQMHGAMPTTLTPSLESLMHYIDHRIGEHQTYMKSMLANHKAAIVQKMETTNKAIMHKIESAMAMNKEACSGGVNVEFEQQLSRGIETRYNGGDNFKCQ</sequence>
<protein>
    <submittedName>
        <fullName evidence="1">Uncharacterized protein</fullName>
    </submittedName>
</protein>
<accession>A0AA88DUJ8</accession>
<organism evidence="1 2">
    <name type="scientific">Ficus carica</name>
    <name type="common">Common fig</name>
    <dbReference type="NCBI Taxonomy" id="3494"/>
    <lineage>
        <taxon>Eukaryota</taxon>
        <taxon>Viridiplantae</taxon>
        <taxon>Streptophyta</taxon>
        <taxon>Embryophyta</taxon>
        <taxon>Tracheophyta</taxon>
        <taxon>Spermatophyta</taxon>
        <taxon>Magnoliopsida</taxon>
        <taxon>eudicotyledons</taxon>
        <taxon>Gunneridae</taxon>
        <taxon>Pentapetalae</taxon>
        <taxon>rosids</taxon>
        <taxon>fabids</taxon>
        <taxon>Rosales</taxon>
        <taxon>Moraceae</taxon>
        <taxon>Ficeae</taxon>
        <taxon>Ficus</taxon>
    </lineage>
</organism>
<proteinExistence type="predicted"/>